<protein>
    <submittedName>
        <fullName evidence="1">Uncharacterized protein</fullName>
    </submittedName>
</protein>
<dbReference type="STRING" id="33935.ADM90_21960"/>
<dbReference type="OrthoDB" id="2890119at2"/>
<evidence type="ECO:0000313" key="2">
    <source>
        <dbReference type="Proteomes" id="UP000037977"/>
    </source>
</evidence>
<accession>A0A0M9DH17</accession>
<dbReference type="PATRIC" id="fig|33935.3.peg.1676"/>
<comment type="caution">
    <text evidence="1">The sequence shown here is derived from an EMBL/GenBank/DDBJ whole genome shotgun (WGS) entry which is preliminary data.</text>
</comment>
<name>A0A0M9DH17_9BACI</name>
<dbReference type="Proteomes" id="UP000037977">
    <property type="component" value="Unassembled WGS sequence"/>
</dbReference>
<evidence type="ECO:0000313" key="1">
    <source>
        <dbReference type="EMBL" id="KOY80200.1"/>
    </source>
</evidence>
<sequence length="124" mass="15040">MKKLYPHDYRKRDPRAFLYLFTRIATPAHISDSFSNFLYAAALEQMDMLATHKNQIIIPNECLSGKRIVYLKKKNYFSFKVGPKSYLMLPESELEESEIEKLQQYTKYLKWNYQYNPYRFRYRG</sequence>
<proteinExistence type="predicted"/>
<dbReference type="AlphaFoldDB" id="A0A0M9DH17"/>
<reference evidence="1 2" key="1">
    <citation type="submission" date="2015-07" db="EMBL/GenBank/DDBJ databases">
        <title>Genome sequencing project for genomic taxonomy and phylogenomics of Bacillus-like bacteria.</title>
        <authorList>
            <person name="Liu B."/>
            <person name="Wang J."/>
            <person name="Zhu Y."/>
            <person name="Liu G."/>
            <person name="Chen Q."/>
            <person name="Chen Z."/>
            <person name="Che J."/>
            <person name="Ge C."/>
            <person name="Shi H."/>
            <person name="Pan Z."/>
            <person name="Liu X."/>
        </authorList>
    </citation>
    <scope>NUCLEOTIDE SEQUENCE [LARGE SCALE GENOMIC DNA]</scope>
    <source>
        <strain evidence="1 2">DSM 54</strain>
    </source>
</reference>
<gene>
    <name evidence="1" type="ORF">ADM90_21960</name>
</gene>
<dbReference type="EMBL" id="LGCI01000013">
    <property type="protein sequence ID" value="KOY80200.1"/>
    <property type="molecule type" value="Genomic_DNA"/>
</dbReference>
<keyword evidence="2" id="KW-1185">Reference proteome</keyword>
<dbReference type="RefSeq" id="WP_053996998.1">
    <property type="nucleotide sequence ID" value="NZ_CP065641.1"/>
</dbReference>
<organism evidence="1 2">
    <name type="scientific">Lysinibacillus macroides</name>
    <dbReference type="NCBI Taxonomy" id="33935"/>
    <lineage>
        <taxon>Bacteria</taxon>
        <taxon>Bacillati</taxon>
        <taxon>Bacillota</taxon>
        <taxon>Bacilli</taxon>
        <taxon>Bacillales</taxon>
        <taxon>Bacillaceae</taxon>
        <taxon>Lysinibacillus</taxon>
    </lineage>
</organism>